<keyword evidence="4" id="KW-1185">Reference proteome</keyword>
<dbReference type="EMBL" id="MCFH01000055">
    <property type="protein sequence ID" value="ORX43132.1"/>
    <property type="molecule type" value="Genomic_DNA"/>
</dbReference>
<comment type="caution">
    <text evidence="3">The sequence shown here is derived from an EMBL/GenBank/DDBJ whole genome shotgun (WGS) entry which is preliminary data.</text>
</comment>
<evidence type="ECO:0000313" key="2">
    <source>
        <dbReference type="EMBL" id="ORX43131.1"/>
    </source>
</evidence>
<dbReference type="AlphaFoldDB" id="A0A1Y1UXS7"/>
<proteinExistence type="predicted"/>
<sequence length="124" mass="13509">MQFNLKYLLALLAVPAALAYIDEPCKTDIIHGEGVCIKSSDCKMYSNQKGSVYKYAGTSSRWPCPNDPDDVICCVKKVSTLKSGIVLKKTGRCLNVSNCSTKNHYLVNTAECPGSDNVKLCVPN</sequence>
<reference evidence="3 4" key="2">
    <citation type="submission" date="2016-08" db="EMBL/GenBank/DDBJ databases">
        <title>Pervasive Adenine N6-methylation of Active Genes in Fungi.</title>
        <authorList>
            <consortium name="DOE Joint Genome Institute"/>
            <person name="Mondo S.J."/>
            <person name="Dannebaum R.O."/>
            <person name="Kuo R.C."/>
            <person name="Labutti K."/>
            <person name="Haridas S."/>
            <person name="Kuo A."/>
            <person name="Salamov A."/>
            <person name="Ahrendt S.R."/>
            <person name="Lipzen A."/>
            <person name="Sullivan W."/>
            <person name="Andreopoulos W.B."/>
            <person name="Clum A."/>
            <person name="Lindquist E."/>
            <person name="Daum C."/>
            <person name="Ramamoorthy G.K."/>
            <person name="Gryganskyi A."/>
            <person name="Culley D."/>
            <person name="Magnuson J.K."/>
            <person name="James T.Y."/>
            <person name="O'Malley M.A."/>
            <person name="Stajich J.E."/>
            <person name="Spatafora J.W."/>
            <person name="Visel A."/>
            <person name="Grigoriev I.V."/>
        </authorList>
    </citation>
    <scope>NUCLEOTIDE SEQUENCE [LARGE SCALE GENOMIC DNA]</scope>
    <source>
        <strain evidence="3">Finn</strain>
        <strain evidence="4">finn</strain>
    </source>
</reference>
<evidence type="ECO:0008006" key="5">
    <source>
        <dbReference type="Google" id="ProtNLM"/>
    </source>
</evidence>
<keyword evidence="1" id="KW-0732">Signal</keyword>
<dbReference type="OrthoDB" id="2113957at2759"/>
<evidence type="ECO:0000313" key="3">
    <source>
        <dbReference type="EMBL" id="ORX43132.1"/>
    </source>
</evidence>
<accession>A0A1Y1UXS7</accession>
<feature type="signal peptide" evidence="1">
    <location>
        <begin position="1"/>
        <end position="19"/>
    </location>
</feature>
<organism evidence="3 4">
    <name type="scientific">Piromyces finnis</name>
    <dbReference type="NCBI Taxonomy" id="1754191"/>
    <lineage>
        <taxon>Eukaryota</taxon>
        <taxon>Fungi</taxon>
        <taxon>Fungi incertae sedis</taxon>
        <taxon>Chytridiomycota</taxon>
        <taxon>Chytridiomycota incertae sedis</taxon>
        <taxon>Neocallimastigomycetes</taxon>
        <taxon>Neocallimastigales</taxon>
        <taxon>Neocallimastigaceae</taxon>
        <taxon>Piromyces</taxon>
    </lineage>
</organism>
<name>A0A1Y1UXS7_9FUNG</name>
<dbReference type="Proteomes" id="UP000193719">
    <property type="component" value="Unassembled WGS sequence"/>
</dbReference>
<dbReference type="CDD" id="cd00161">
    <property type="entry name" value="beta-trefoil_Ricin-like"/>
    <property type="match status" value="1"/>
</dbReference>
<evidence type="ECO:0000313" key="4">
    <source>
        <dbReference type="Proteomes" id="UP000193719"/>
    </source>
</evidence>
<gene>
    <name evidence="2" type="ORF">BCR36DRAFT_586809</name>
    <name evidence="3" type="ORF">BCR36DRAFT_586810</name>
</gene>
<evidence type="ECO:0000256" key="1">
    <source>
        <dbReference type="SAM" id="SignalP"/>
    </source>
</evidence>
<reference evidence="3 4" key="1">
    <citation type="submission" date="2016-08" db="EMBL/GenBank/DDBJ databases">
        <title>Genomes of anaerobic fungi encode conserved fungal cellulosomes for biomass hydrolysis.</title>
        <authorList>
            <consortium name="DOE Joint Genome Institute"/>
            <person name="Haitjema C.H."/>
            <person name="Gilmore S.P."/>
            <person name="Henske J.K."/>
            <person name="Solomon K.V."/>
            <person name="De Groot R."/>
            <person name="Kuo A."/>
            <person name="Mondo S.J."/>
            <person name="Salamov A.A."/>
            <person name="Labutti K."/>
            <person name="Zhao Z."/>
            <person name="Chiniquy J."/>
            <person name="Barry K."/>
            <person name="Brewer H.M."/>
            <person name="Purvine S.O."/>
            <person name="Wright A.T."/>
            <person name="Boxma B."/>
            <person name="Van Alen T."/>
            <person name="Hackstein J.H."/>
            <person name="Baker S.E."/>
            <person name="Grigoriev I.V."/>
            <person name="O'Malley M.A."/>
        </authorList>
    </citation>
    <scope>NUCLEOTIDE SEQUENCE [LARGE SCALE GENOMIC DNA]</scope>
    <source>
        <strain evidence="4">finn</strain>
        <strain evidence="3">Finn</strain>
    </source>
</reference>
<dbReference type="EMBL" id="MCFH01000055">
    <property type="protein sequence ID" value="ORX43131.1"/>
    <property type="molecule type" value="Genomic_DNA"/>
</dbReference>
<protein>
    <recommendedName>
        <fullName evidence="5">Secreted protein</fullName>
    </recommendedName>
</protein>
<feature type="chain" id="PRO_5011907601" description="Secreted protein" evidence="1">
    <location>
        <begin position="20"/>
        <end position="124"/>
    </location>
</feature>